<dbReference type="PANTHER" id="PTHR24103">
    <property type="entry name" value="E3 UBIQUITIN-PROTEIN LIGASE TRIM"/>
    <property type="match status" value="1"/>
</dbReference>
<dbReference type="Proteomes" id="UP000248480">
    <property type="component" value="Unplaced"/>
</dbReference>
<dbReference type="InterPro" id="IPR006574">
    <property type="entry name" value="PRY"/>
</dbReference>
<dbReference type="InterPro" id="IPR001870">
    <property type="entry name" value="B30.2/SPRY"/>
</dbReference>
<accession>A0A2Y9RI37</accession>
<dbReference type="Pfam" id="PF00622">
    <property type="entry name" value="SPRY"/>
    <property type="match status" value="1"/>
</dbReference>
<dbReference type="InterPro" id="IPR003879">
    <property type="entry name" value="Butyrophylin_SPRY"/>
</dbReference>
<evidence type="ECO:0000259" key="1">
    <source>
        <dbReference type="PROSITE" id="PS50188"/>
    </source>
</evidence>
<feature type="domain" description="B30.2/SPRY" evidence="1">
    <location>
        <begin position="1"/>
        <end position="180"/>
    </location>
</feature>
<dbReference type="InParanoid" id="A0A2Y9RI37"/>
<dbReference type="SMART" id="SM00589">
    <property type="entry name" value="PRY"/>
    <property type="match status" value="1"/>
</dbReference>
<gene>
    <name evidence="3" type="primary">LOC111822086</name>
</gene>
<reference evidence="3" key="1">
    <citation type="submission" date="2025-08" db="UniProtKB">
        <authorList>
            <consortium name="RefSeq"/>
        </authorList>
    </citation>
    <scope>IDENTIFICATION</scope>
</reference>
<protein>
    <submittedName>
        <fullName evidence="3">Butyrophilin subfamily 1 member A1-like</fullName>
    </submittedName>
</protein>
<dbReference type="InterPro" id="IPR050143">
    <property type="entry name" value="TRIM/RBCC"/>
</dbReference>
<evidence type="ECO:0000313" key="2">
    <source>
        <dbReference type="Proteomes" id="UP000248480"/>
    </source>
</evidence>
<dbReference type="InterPro" id="IPR013320">
    <property type="entry name" value="ConA-like_dom_sf"/>
</dbReference>
<organism evidence="2 3">
    <name type="scientific">Trichechus manatus latirostris</name>
    <name type="common">Florida manatee</name>
    <dbReference type="NCBI Taxonomy" id="127582"/>
    <lineage>
        <taxon>Eukaryota</taxon>
        <taxon>Metazoa</taxon>
        <taxon>Chordata</taxon>
        <taxon>Craniata</taxon>
        <taxon>Vertebrata</taxon>
        <taxon>Euteleostomi</taxon>
        <taxon>Mammalia</taxon>
        <taxon>Eutheria</taxon>
        <taxon>Afrotheria</taxon>
        <taxon>Sirenia</taxon>
        <taxon>Trichechidae</taxon>
        <taxon>Trichechus</taxon>
    </lineage>
</organism>
<dbReference type="KEGG" id="tmu:111822086"/>
<proteinExistence type="predicted"/>
<dbReference type="PROSITE" id="PS50188">
    <property type="entry name" value="B302_SPRY"/>
    <property type="match status" value="1"/>
</dbReference>
<dbReference type="RefSeq" id="XP_023594865.1">
    <property type="nucleotide sequence ID" value="XM_023739097.1"/>
</dbReference>
<dbReference type="Gene3D" id="2.60.120.920">
    <property type="match status" value="1"/>
</dbReference>
<dbReference type="FunFam" id="2.60.120.920:FF:000004">
    <property type="entry name" value="Butyrophilin subfamily 1 member A1"/>
    <property type="match status" value="1"/>
</dbReference>
<dbReference type="GeneID" id="111822086"/>
<dbReference type="SUPFAM" id="SSF49899">
    <property type="entry name" value="Concanavalin A-like lectins/glucanases"/>
    <property type="match status" value="1"/>
</dbReference>
<evidence type="ECO:0000313" key="3">
    <source>
        <dbReference type="RefSeq" id="XP_023594865.1"/>
    </source>
</evidence>
<dbReference type="AlphaFoldDB" id="A0A2Y9RI37"/>
<dbReference type="SMART" id="SM00449">
    <property type="entry name" value="SPRY"/>
    <property type="match status" value="1"/>
</dbReference>
<keyword evidence="2" id="KW-1185">Reference proteome</keyword>
<dbReference type="PRINTS" id="PR01407">
    <property type="entry name" value="BUTYPHLNCDUF"/>
</dbReference>
<dbReference type="InterPro" id="IPR003877">
    <property type="entry name" value="SPRY_dom"/>
</dbReference>
<name>A0A2Y9RI37_TRIMA</name>
<dbReference type="InterPro" id="IPR043136">
    <property type="entry name" value="B30.2/SPRY_sf"/>
</dbReference>
<dbReference type="Pfam" id="PF13765">
    <property type="entry name" value="PRY"/>
    <property type="match status" value="1"/>
</dbReference>
<sequence length="246" mass="27666">MDPRSPWLDPDTANPRLELSEDLKSVSRLVFARDLPDNPERFDKDPCVLGQERFTVGRHYWEVEVGNREAWNLGVCLESLDRKGRIPKSPEHGLWAIEFYKQELRALTFPRKRLHPSEPLRRVGIFLDCEAGNISFYNRDDGSHIYTFSGVSFSGPLRPFFCLWVLDPSPLTICSVSRETGEVAGPLQVSELPQEASVTPIIKSSIILKGQGPSLDDAHVLLTPIQPSSLEGKQPSPKSQLDHILV</sequence>